<name>A0A8D9C8U7_9VIRU</name>
<accession>A0A8D9C8U7</accession>
<reference evidence="1" key="1">
    <citation type="submission" date="2021-06" db="EMBL/GenBank/DDBJ databases">
        <authorList>
            <person name="Gannon L."/>
            <person name="Redgwell R T."/>
            <person name="Michniewski S."/>
            <person name="Harrison D C."/>
            <person name="Millard A."/>
        </authorList>
    </citation>
    <scope>NUCLEOTIDE SEQUENCE</scope>
</reference>
<sequence length="87" mass="10311">MNAEAQKLKVLFTKLFDSQGIKGKKVEIEEKNLNFAINIKVDSNQSLRDIRIILRTFDQIIMMTKNNYESELELYTPYLTLYLDKYD</sequence>
<organism evidence="1">
    <name type="scientific">uncultured marine phage</name>
    <dbReference type="NCBI Taxonomy" id="707152"/>
    <lineage>
        <taxon>Viruses</taxon>
        <taxon>environmental samples</taxon>
    </lineage>
</organism>
<dbReference type="EMBL" id="OU342829">
    <property type="protein sequence ID" value="CAG7580400.1"/>
    <property type="molecule type" value="Genomic_DNA"/>
</dbReference>
<protein>
    <submittedName>
        <fullName evidence="1">Uncharacterized protein</fullName>
    </submittedName>
</protein>
<proteinExistence type="predicted"/>
<gene>
    <name evidence="1" type="ORF">SLAVMIC_00396</name>
</gene>
<evidence type="ECO:0000313" key="1">
    <source>
        <dbReference type="EMBL" id="CAG7580400.1"/>
    </source>
</evidence>